<evidence type="ECO:0000313" key="3">
    <source>
        <dbReference type="Proteomes" id="UP000663828"/>
    </source>
</evidence>
<dbReference type="Proteomes" id="UP000663828">
    <property type="component" value="Unassembled WGS sequence"/>
</dbReference>
<reference evidence="2" key="1">
    <citation type="submission" date="2021-02" db="EMBL/GenBank/DDBJ databases">
        <authorList>
            <person name="Nowell W R."/>
        </authorList>
    </citation>
    <scope>NUCLEOTIDE SEQUENCE</scope>
</reference>
<evidence type="ECO:0000313" key="2">
    <source>
        <dbReference type="EMBL" id="CAF1214533.1"/>
    </source>
</evidence>
<keyword evidence="3" id="KW-1185">Reference proteome</keyword>
<gene>
    <name evidence="2" type="ORF">XAT740_LOCUS24376</name>
</gene>
<dbReference type="AlphaFoldDB" id="A0A814XIJ8"/>
<protein>
    <submittedName>
        <fullName evidence="2">Uncharacterized protein</fullName>
    </submittedName>
</protein>
<dbReference type="EMBL" id="CAJNOR010001882">
    <property type="protein sequence ID" value="CAF1214533.1"/>
    <property type="molecule type" value="Genomic_DNA"/>
</dbReference>
<comment type="caution">
    <text evidence="2">The sequence shown here is derived from an EMBL/GenBank/DDBJ whole genome shotgun (WGS) entry which is preliminary data.</text>
</comment>
<organism evidence="2 3">
    <name type="scientific">Adineta ricciae</name>
    <name type="common">Rotifer</name>
    <dbReference type="NCBI Taxonomy" id="249248"/>
    <lineage>
        <taxon>Eukaryota</taxon>
        <taxon>Metazoa</taxon>
        <taxon>Spiralia</taxon>
        <taxon>Gnathifera</taxon>
        <taxon>Rotifera</taxon>
        <taxon>Eurotatoria</taxon>
        <taxon>Bdelloidea</taxon>
        <taxon>Adinetida</taxon>
        <taxon>Adinetidae</taxon>
        <taxon>Adineta</taxon>
    </lineage>
</organism>
<sequence>MASNQQQYDEQYQLLQERFPNESHYQIRRRLRESNGDMDQVRAHLFHREFRNKKMASLENQYGKELDTLQKSYPSSQSLKRSSLLKMFERFGGEIEYIRQYLEQLEKPSDDAPSDPNETKQQQRARLRSKYTVQLAELSNAGFNTKCPCVVKNLEKQDGDVNKVKEILLRRRAAKEKKAALNLKYKDQIAQLEADGVKTKNKRYLLKLLEEADGQIDRVKELLVEKQHKQSSSDSEDEDDGKGDEKSNGSSKKQYEFVADDLDHIKELRAAGFHGNPAKLLAVFHECNDSIELTVARIQKERQEREQEADKRVQQRISLAQAHDAYININHRNDWPSDIEQVYLDGNNMMFVVDCLRQLCLNRARHKTERAIGQLAAAWNEQMRIPKVELIFDSTHQVDQIDSVNVTSAHPTYRTTDDMLIDIARRNDQHDKNKHTIIVTSDRDLAVQLSREGCQLVKSYAWFAHCAMVLTPDLVAEDEPSTEATTKSRKSRYNLDELVHRIAHIA</sequence>
<proteinExistence type="predicted"/>
<name>A0A814XIJ8_ADIRI</name>
<accession>A0A814XIJ8</accession>
<feature type="region of interest" description="Disordered" evidence="1">
    <location>
        <begin position="224"/>
        <end position="253"/>
    </location>
</feature>
<evidence type="ECO:0000256" key="1">
    <source>
        <dbReference type="SAM" id="MobiDB-lite"/>
    </source>
</evidence>